<dbReference type="OrthoDB" id="129082at2"/>
<evidence type="ECO:0000313" key="2">
    <source>
        <dbReference type="EMBL" id="KGM03756.1"/>
    </source>
</evidence>
<reference evidence="2 3" key="1">
    <citation type="submission" date="2013-10" db="EMBL/GenBank/DDBJ databases">
        <authorList>
            <person name="Wang G."/>
            <person name="Zhuang W."/>
        </authorList>
    </citation>
    <scope>NUCLEOTIDE SEQUENCE [LARGE SCALE GENOMIC DNA]</scope>
    <source>
        <strain evidence="2 3">DSM 20118</strain>
    </source>
</reference>
<dbReference type="AlphaFoldDB" id="A0A0A0BEH7"/>
<evidence type="ECO:0000256" key="1">
    <source>
        <dbReference type="SAM" id="Phobius"/>
    </source>
</evidence>
<proteinExistence type="predicted"/>
<feature type="transmembrane region" description="Helical" evidence="1">
    <location>
        <begin position="36"/>
        <end position="58"/>
    </location>
</feature>
<protein>
    <submittedName>
        <fullName evidence="2">Uncharacterized protein</fullName>
    </submittedName>
</protein>
<name>A0A0A0BEH7_9CELL</name>
<keyword evidence="1" id="KW-0472">Membrane</keyword>
<gene>
    <name evidence="2" type="ORF">Q760_13690</name>
</gene>
<organism evidence="2 3">
    <name type="scientific">Cellulomonas cellasea DSM 20118</name>
    <dbReference type="NCBI Taxonomy" id="1408250"/>
    <lineage>
        <taxon>Bacteria</taxon>
        <taxon>Bacillati</taxon>
        <taxon>Actinomycetota</taxon>
        <taxon>Actinomycetes</taxon>
        <taxon>Micrococcales</taxon>
        <taxon>Cellulomonadaceae</taxon>
        <taxon>Cellulomonas</taxon>
    </lineage>
</organism>
<dbReference type="RefSeq" id="WP_034624716.1">
    <property type="nucleotide sequence ID" value="NZ_AXNT01000005.1"/>
</dbReference>
<keyword evidence="1" id="KW-1133">Transmembrane helix</keyword>
<dbReference type="STRING" id="1408250.Q760_13690"/>
<accession>A0A0A0BEH7</accession>
<comment type="caution">
    <text evidence="2">The sequence shown here is derived from an EMBL/GenBank/DDBJ whole genome shotgun (WGS) entry which is preliminary data.</text>
</comment>
<keyword evidence="3" id="KW-1185">Reference proteome</keyword>
<keyword evidence="1" id="KW-0812">Transmembrane</keyword>
<dbReference type="EMBL" id="AXNT01000005">
    <property type="protein sequence ID" value="KGM03756.1"/>
    <property type="molecule type" value="Genomic_DNA"/>
</dbReference>
<sequence>MTKPIRRTAHVALDHTLGATLLTAPHLLGLSTRARVFFGAFGAVTVAVNAVTDSPIAVRRLLSFRTHRAIDLAADPLYLALPLLTGIAKEPRARALWLGSAALLAAAVALTDWDAPADS</sequence>
<evidence type="ECO:0000313" key="3">
    <source>
        <dbReference type="Proteomes" id="UP000029833"/>
    </source>
</evidence>
<dbReference type="Proteomes" id="UP000029833">
    <property type="component" value="Unassembled WGS sequence"/>
</dbReference>